<dbReference type="PANTHER" id="PTHR11452:SF75">
    <property type="entry name" value="ALPHA-GALACTOSIDASE MEL1"/>
    <property type="match status" value="1"/>
</dbReference>
<comment type="caution">
    <text evidence="4">The sequence shown here is derived from an EMBL/GenBank/DDBJ whole genome shotgun (WGS) entry which is preliminary data.</text>
</comment>
<evidence type="ECO:0000313" key="5">
    <source>
        <dbReference type="Proteomes" id="UP000712600"/>
    </source>
</evidence>
<dbReference type="InterPro" id="IPR002241">
    <property type="entry name" value="Glyco_hydro_27"/>
</dbReference>
<proteinExistence type="inferred from homology"/>
<sequence length="72" mass="8286">MFSRYPPMCDALYATGRSVFYSLCERGVDDPALWAKEVGNSWRTTDDINDTWTTFKRLVLDKPCLPSVFTET</sequence>
<gene>
    <name evidence="4" type="ORF">F2Q69_00015016</name>
</gene>
<protein>
    <submittedName>
        <fullName evidence="4">Uncharacterized protein</fullName>
    </submittedName>
</protein>
<evidence type="ECO:0000256" key="1">
    <source>
        <dbReference type="ARBA" id="ARBA00009743"/>
    </source>
</evidence>
<reference evidence="4" key="1">
    <citation type="submission" date="2019-12" db="EMBL/GenBank/DDBJ databases">
        <title>Genome sequencing and annotation of Brassica cretica.</title>
        <authorList>
            <person name="Studholme D.J."/>
            <person name="Sarris P."/>
        </authorList>
    </citation>
    <scope>NUCLEOTIDE SEQUENCE</scope>
    <source>
        <strain evidence="4">PFS-109/04</strain>
        <tissue evidence="4">Leaf</tissue>
    </source>
</reference>
<dbReference type="SUPFAM" id="SSF51445">
    <property type="entry name" value="(Trans)glycosidases"/>
    <property type="match status" value="1"/>
</dbReference>
<keyword evidence="3" id="KW-0326">Glycosidase</keyword>
<organism evidence="4 5">
    <name type="scientific">Brassica cretica</name>
    <name type="common">Mustard</name>
    <dbReference type="NCBI Taxonomy" id="69181"/>
    <lineage>
        <taxon>Eukaryota</taxon>
        <taxon>Viridiplantae</taxon>
        <taxon>Streptophyta</taxon>
        <taxon>Embryophyta</taxon>
        <taxon>Tracheophyta</taxon>
        <taxon>Spermatophyta</taxon>
        <taxon>Magnoliopsida</taxon>
        <taxon>eudicotyledons</taxon>
        <taxon>Gunneridae</taxon>
        <taxon>Pentapetalae</taxon>
        <taxon>rosids</taxon>
        <taxon>malvids</taxon>
        <taxon>Brassicales</taxon>
        <taxon>Brassicaceae</taxon>
        <taxon>Brassiceae</taxon>
        <taxon>Brassica</taxon>
    </lineage>
</organism>
<accession>A0A8S9R6J0</accession>
<dbReference type="GO" id="GO:0004553">
    <property type="term" value="F:hydrolase activity, hydrolyzing O-glycosyl compounds"/>
    <property type="evidence" value="ECO:0007669"/>
    <property type="project" value="InterPro"/>
</dbReference>
<dbReference type="InterPro" id="IPR013785">
    <property type="entry name" value="Aldolase_TIM"/>
</dbReference>
<evidence type="ECO:0000313" key="4">
    <source>
        <dbReference type="EMBL" id="KAF3559050.1"/>
    </source>
</evidence>
<dbReference type="Gene3D" id="3.20.20.70">
    <property type="entry name" value="Aldolase class I"/>
    <property type="match status" value="1"/>
</dbReference>
<name>A0A8S9R6J0_BRACR</name>
<evidence type="ECO:0000256" key="2">
    <source>
        <dbReference type="ARBA" id="ARBA00022801"/>
    </source>
</evidence>
<dbReference type="Proteomes" id="UP000712600">
    <property type="component" value="Unassembled WGS sequence"/>
</dbReference>
<dbReference type="PANTHER" id="PTHR11452">
    <property type="entry name" value="ALPHA-GALACTOSIDASE/ALPHA-N-ACETYLGALACTOSAMINIDASE"/>
    <property type="match status" value="1"/>
</dbReference>
<dbReference type="InterPro" id="IPR017853">
    <property type="entry name" value="GH"/>
</dbReference>
<evidence type="ECO:0000256" key="3">
    <source>
        <dbReference type="ARBA" id="ARBA00023295"/>
    </source>
</evidence>
<dbReference type="GO" id="GO:0005975">
    <property type="term" value="P:carbohydrate metabolic process"/>
    <property type="evidence" value="ECO:0007669"/>
    <property type="project" value="InterPro"/>
</dbReference>
<dbReference type="EMBL" id="QGKX02000996">
    <property type="protein sequence ID" value="KAF3559050.1"/>
    <property type="molecule type" value="Genomic_DNA"/>
</dbReference>
<keyword evidence="2" id="KW-0378">Hydrolase</keyword>
<dbReference type="AlphaFoldDB" id="A0A8S9R6J0"/>
<comment type="similarity">
    <text evidence="1">Belongs to the glycosyl hydrolase 27 family.</text>
</comment>